<organism evidence="1">
    <name type="scientific">Anguilla anguilla</name>
    <name type="common">European freshwater eel</name>
    <name type="synonym">Muraena anguilla</name>
    <dbReference type="NCBI Taxonomy" id="7936"/>
    <lineage>
        <taxon>Eukaryota</taxon>
        <taxon>Metazoa</taxon>
        <taxon>Chordata</taxon>
        <taxon>Craniata</taxon>
        <taxon>Vertebrata</taxon>
        <taxon>Euteleostomi</taxon>
        <taxon>Actinopterygii</taxon>
        <taxon>Neopterygii</taxon>
        <taxon>Teleostei</taxon>
        <taxon>Anguilliformes</taxon>
        <taxon>Anguillidae</taxon>
        <taxon>Anguilla</taxon>
    </lineage>
</organism>
<accession>A0A0E9Q0S4</accession>
<reference evidence="1" key="1">
    <citation type="submission" date="2014-11" db="EMBL/GenBank/DDBJ databases">
        <authorList>
            <person name="Amaro Gonzalez C."/>
        </authorList>
    </citation>
    <scope>NUCLEOTIDE SEQUENCE</scope>
</reference>
<reference evidence="1" key="2">
    <citation type="journal article" date="2015" name="Fish Shellfish Immunol.">
        <title>Early steps in the European eel (Anguilla anguilla)-Vibrio vulnificus interaction in the gills: Role of the RtxA13 toxin.</title>
        <authorList>
            <person name="Callol A."/>
            <person name="Pajuelo D."/>
            <person name="Ebbesson L."/>
            <person name="Teles M."/>
            <person name="MacKenzie S."/>
            <person name="Amaro C."/>
        </authorList>
    </citation>
    <scope>NUCLEOTIDE SEQUENCE</scope>
</reference>
<dbReference type="EMBL" id="GBXM01098091">
    <property type="protein sequence ID" value="JAH10486.1"/>
    <property type="molecule type" value="Transcribed_RNA"/>
</dbReference>
<protein>
    <submittedName>
        <fullName evidence="1">Uncharacterized protein</fullName>
    </submittedName>
</protein>
<evidence type="ECO:0000313" key="1">
    <source>
        <dbReference type="EMBL" id="JAH10486.1"/>
    </source>
</evidence>
<proteinExistence type="predicted"/>
<sequence>MQMSSSELHANVY</sequence>
<name>A0A0E9Q0S4_ANGAN</name>